<feature type="region of interest" description="Disordered" evidence="1">
    <location>
        <begin position="1"/>
        <end position="45"/>
    </location>
</feature>
<organism evidence="2 3">
    <name type="scientific">Linum tenue</name>
    <dbReference type="NCBI Taxonomy" id="586396"/>
    <lineage>
        <taxon>Eukaryota</taxon>
        <taxon>Viridiplantae</taxon>
        <taxon>Streptophyta</taxon>
        <taxon>Embryophyta</taxon>
        <taxon>Tracheophyta</taxon>
        <taxon>Spermatophyta</taxon>
        <taxon>Magnoliopsida</taxon>
        <taxon>eudicotyledons</taxon>
        <taxon>Gunneridae</taxon>
        <taxon>Pentapetalae</taxon>
        <taxon>rosids</taxon>
        <taxon>fabids</taxon>
        <taxon>Malpighiales</taxon>
        <taxon>Linaceae</taxon>
        <taxon>Linum</taxon>
    </lineage>
</organism>
<evidence type="ECO:0000313" key="2">
    <source>
        <dbReference type="EMBL" id="CAI0407180.1"/>
    </source>
</evidence>
<dbReference type="PANTHER" id="PTHR34682">
    <property type="entry name" value="AT HOOK MOTIF-CONTAINING PROTEIN"/>
    <property type="match status" value="1"/>
</dbReference>
<dbReference type="PANTHER" id="PTHR34682:SF3">
    <property type="entry name" value="AT HOOK MOTIF-CONTAINING PROTEIN"/>
    <property type="match status" value="1"/>
</dbReference>
<name>A0AAV0JBB1_9ROSI</name>
<feature type="region of interest" description="Disordered" evidence="1">
    <location>
        <begin position="142"/>
        <end position="172"/>
    </location>
</feature>
<gene>
    <name evidence="2" type="ORF">LITE_LOCUS13483</name>
</gene>
<feature type="region of interest" description="Disordered" evidence="1">
    <location>
        <begin position="332"/>
        <end position="386"/>
    </location>
</feature>
<sequence length="462" mass="47525">MNPQNNQGSSSSAPVDAPLKRKRGRPRKDETLPQVESMSSLLGGFDHTRRNNLPFSLSIPSGNSGVVTDQAQAGSNMIGQPVSGVIDGKFDVGYLLKVKIGDTDTYMRGVAFIPERVVPVTASNDLAPQARMYTRTEVQIPSPAPAAPLQPQVQGSIPSSSERIVKQSAHQPNAAAQQFAPVMLPLTDKFQAASGVGPSAVGKMISQQVSDSAAASISIQSASGAVSKQDELLREFDASTRKVTDEKGPGAPPAAVTTLGVLPASRTVSLDLQIQHQSDGLKASQSAPALATDEGKITSLEHIQPPPAISIPGSGIFSSQSMSMCLGSPTFPGKAAPPELPSAAPKVTTTDTPSLHPNGGAGGLVGNVAPIPEPDAMPKPDSEGSSAALQKILESQFGCSSVAPMELFEKESAAAATTEPKLGHNSNVLPGVSEPQLCNATPSASVDCNNIKDAAAIPATES</sequence>
<dbReference type="Proteomes" id="UP001154282">
    <property type="component" value="Unassembled WGS sequence"/>
</dbReference>
<keyword evidence="3" id="KW-1185">Reference proteome</keyword>
<accession>A0AAV0JBB1</accession>
<feature type="compositionally biased region" description="Polar residues" evidence="1">
    <location>
        <begin position="153"/>
        <end position="172"/>
    </location>
</feature>
<feature type="compositionally biased region" description="Polar residues" evidence="1">
    <location>
        <begin position="1"/>
        <end position="13"/>
    </location>
</feature>
<dbReference type="AlphaFoldDB" id="A0AAV0JBB1"/>
<protein>
    <submittedName>
        <fullName evidence="2">Uncharacterized protein</fullName>
    </submittedName>
</protein>
<reference evidence="2" key="1">
    <citation type="submission" date="2022-08" db="EMBL/GenBank/DDBJ databases">
        <authorList>
            <person name="Gutierrez-Valencia J."/>
        </authorList>
    </citation>
    <scope>NUCLEOTIDE SEQUENCE</scope>
</reference>
<comment type="caution">
    <text evidence="2">The sequence shown here is derived from an EMBL/GenBank/DDBJ whole genome shotgun (WGS) entry which is preliminary data.</text>
</comment>
<evidence type="ECO:0000256" key="1">
    <source>
        <dbReference type="SAM" id="MobiDB-lite"/>
    </source>
</evidence>
<dbReference type="InterPro" id="IPR045881">
    <property type="entry name" value="MNM1-like"/>
</dbReference>
<proteinExistence type="predicted"/>
<dbReference type="EMBL" id="CAMGYJ010000004">
    <property type="protein sequence ID" value="CAI0407180.1"/>
    <property type="molecule type" value="Genomic_DNA"/>
</dbReference>
<evidence type="ECO:0000313" key="3">
    <source>
        <dbReference type="Proteomes" id="UP001154282"/>
    </source>
</evidence>